<dbReference type="Proteomes" id="UP001258315">
    <property type="component" value="Unassembled WGS sequence"/>
</dbReference>
<keyword evidence="3" id="KW-1185">Reference proteome</keyword>
<dbReference type="RefSeq" id="WP_311951311.1">
    <property type="nucleotide sequence ID" value="NZ_JAVLVU010000001.1"/>
</dbReference>
<dbReference type="EMBL" id="JAVLVU010000001">
    <property type="protein sequence ID" value="MDT3403968.1"/>
    <property type="molecule type" value="Genomic_DNA"/>
</dbReference>
<gene>
    <name evidence="2" type="ORF">QE417_003040</name>
</gene>
<reference evidence="3" key="1">
    <citation type="submission" date="2023-07" db="EMBL/GenBank/DDBJ databases">
        <title>Functional and genomic diversity of the sorghum phyllosphere microbiome.</title>
        <authorList>
            <person name="Shade A."/>
        </authorList>
    </citation>
    <scope>NUCLEOTIDE SEQUENCE [LARGE SCALE GENOMIC DNA]</scope>
    <source>
        <strain evidence="3">SORGH_AS_0422</strain>
    </source>
</reference>
<proteinExistence type="predicted"/>
<evidence type="ECO:0000313" key="3">
    <source>
        <dbReference type="Proteomes" id="UP001258315"/>
    </source>
</evidence>
<protein>
    <recommendedName>
        <fullName evidence="4">TNase-like domain-containing protein</fullName>
    </recommendedName>
</protein>
<accession>A0ABU3GW21</accession>
<feature type="signal peptide" evidence="1">
    <location>
        <begin position="1"/>
        <end position="21"/>
    </location>
</feature>
<organism evidence="2 3">
    <name type="scientific">Mucilaginibacter terrae</name>
    <dbReference type="NCBI Taxonomy" id="1955052"/>
    <lineage>
        <taxon>Bacteria</taxon>
        <taxon>Pseudomonadati</taxon>
        <taxon>Bacteroidota</taxon>
        <taxon>Sphingobacteriia</taxon>
        <taxon>Sphingobacteriales</taxon>
        <taxon>Sphingobacteriaceae</taxon>
        <taxon>Mucilaginibacter</taxon>
    </lineage>
</organism>
<evidence type="ECO:0000256" key="1">
    <source>
        <dbReference type="SAM" id="SignalP"/>
    </source>
</evidence>
<keyword evidence="1" id="KW-0732">Signal</keyword>
<feature type="chain" id="PRO_5045843419" description="TNase-like domain-containing protein" evidence="1">
    <location>
        <begin position="22"/>
        <end position="205"/>
    </location>
</feature>
<comment type="caution">
    <text evidence="2">The sequence shown here is derived from an EMBL/GenBank/DDBJ whole genome shotgun (WGS) entry which is preliminary data.</text>
</comment>
<name>A0ABU3GW21_9SPHI</name>
<evidence type="ECO:0008006" key="4">
    <source>
        <dbReference type="Google" id="ProtNLM"/>
    </source>
</evidence>
<evidence type="ECO:0000313" key="2">
    <source>
        <dbReference type="EMBL" id="MDT3403968.1"/>
    </source>
</evidence>
<sequence>MIKPYTIITALLLFFYSAIYAQDSAATSPDTLSSGKFQDIVITIAGDTIHCDTKQTIFGGPRYKSSTMTDFKKISIKEMKYYTRKNKKEVYKAAILPKWSKPQFLQLVQEGKITLYLSVQTTYGYMGVTNSTTTWYVSKNNDELKELKTSGLFASTSRKKREGIFAEMLADQPDVLKQYEETDSFSFKTLSKIVHLYNTGKPLVD</sequence>